<evidence type="ECO:0000313" key="3">
    <source>
        <dbReference type="Proteomes" id="UP000799118"/>
    </source>
</evidence>
<name>A0A6A4HJZ8_9AGAR</name>
<dbReference type="GO" id="GO:0005525">
    <property type="term" value="F:GTP binding"/>
    <property type="evidence" value="ECO:0007669"/>
    <property type="project" value="InterPro"/>
</dbReference>
<organism evidence="2 3">
    <name type="scientific">Gymnopus androsaceus JB14</name>
    <dbReference type="NCBI Taxonomy" id="1447944"/>
    <lineage>
        <taxon>Eukaryota</taxon>
        <taxon>Fungi</taxon>
        <taxon>Dikarya</taxon>
        <taxon>Basidiomycota</taxon>
        <taxon>Agaricomycotina</taxon>
        <taxon>Agaricomycetes</taxon>
        <taxon>Agaricomycetidae</taxon>
        <taxon>Agaricales</taxon>
        <taxon>Marasmiineae</taxon>
        <taxon>Omphalotaceae</taxon>
        <taxon>Gymnopus</taxon>
    </lineage>
</organism>
<protein>
    <recommendedName>
        <fullName evidence="1">GED domain-containing protein</fullName>
    </recommendedName>
</protein>
<keyword evidence="3" id="KW-1185">Reference proteome</keyword>
<evidence type="ECO:0000259" key="1">
    <source>
        <dbReference type="PROSITE" id="PS51388"/>
    </source>
</evidence>
<proteinExistence type="predicted"/>
<dbReference type="PROSITE" id="PS51388">
    <property type="entry name" value="GED"/>
    <property type="match status" value="1"/>
</dbReference>
<dbReference type="AlphaFoldDB" id="A0A6A4HJZ8"/>
<dbReference type="Pfam" id="PF02212">
    <property type="entry name" value="GED"/>
    <property type="match status" value="1"/>
</dbReference>
<dbReference type="OrthoDB" id="5061070at2759"/>
<dbReference type="EMBL" id="ML769498">
    <property type="protein sequence ID" value="KAE9397407.1"/>
    <property type="molecule type" value="Genomic_DNA"/>
</dbReference>
<dbReference type="Gene3D" id="1.20.120.1240">
    <property type="entry name" value="Dynamin, middle domain"/>
    <property type="match status" value="1"/>
</dbReference>
<sequence length="123" mass="13787">MLAQAGLNLSKEELLNKVSPSSDGYEIELTLMAEVRGYYTVAYKRLIDYVPGFIDLVFVRGIEKELQSFLVSELKMGTPAGSALCASLLEEDPSITLKRNELVSQTERLANVQRELVMFGIRR</sequence>
<dbReference type="Proteomes" id="UP000799118">
    <property type="component" value="Unassembled WGS sequence"/>
</dbReference>
<reference evidence="2" key="1">
    <citation type="journal article" date="2019" name="Environ. Microbiol.">
        <title>Fungal ecological strategies reflected in gene transcription - a case study of two litter decomposers.</title>
        <authorList>
            <person name="Barbi F."/>
            <person name="Kohler A."/>
            <person name="Barry K."/>
            <person name="Baskaran P."/>
            <person name="Daum C."/>
            <person name="Fauchery L."/>
            <person name="Ihrmark K."/>
            <person name="Kuo A."/>
            <person name="LaButti K."/>
            <person name="Lipzen A."/>
            <person name="Morin E."/>
            <person name="Grigoriev I.V."/>
            <person name="Henrissat B."/>
            <person name="Lindahl B."/>
            <person name="Martin F."/>
        </authorList>
    </citation>
    <scope>NUCLEOTIDE SEQUENCE</scope>
    <source>
        <strain evidence="2">JB14</strain>
    </source>
</reference>
<dbReference type="GO" id="GO:0003924">
    <property type="term" value="F:GTPase activity"/>
    <property type="evidence" value="ECO:0007669"/>
    <property type="project" value="InterPro"/>
</dbReference>
<feature type="domain" description="GED" evidence="1">
    <location>
        <begin position="28"/>
        <end position="123"/>
    </location>
</feature>
<accession>A0A6A4HJZ8</accession>
<dbReference type="InterPro" id="IPR020850">
    <property type="entry name" value="GED_dom"/>
</dbReference>
<evidence type="ECO:0000313" key="2">
    <source>
        <dbReference type="EMBL" id="KAE9397407.1"/>
    </source>
</evidence>
<gene>
    <name evidence="2" type="ORF">BT96DRAFT_921580</name>
</gene>
<dbReference type="InterPro" id="IPR003130">
    <property type="entry name" value="GED"/>
</dbReference>